<accession>A0ABD5ZK45</accession>
<protein>
    <recommendedName>
        <fullName evidence="4">DUF4034 domain-containing protein</fullName>
    </recommendedName>
</protein>
<comment type="caution">
    <text evidence="2">The sequence shown here is derived from an EMBL/GenBank/DDBJ whole genome shotgun (WGS) entry which is preliminary data.</text>
</comment>
<evidence type="ECO:0000313" key="2">
    <source>
        <dbReference type="EMBL" id="MFC7233912.1"/>
    </source>
</evidence>
<keyword evidence="3" id="KW-1185">Reference proteome</keyword>
<reference evidence="2 3" key="1">
    <citation type="journal article" date="2019" name="Int. J. Syst. Evol. Microbiol.">
        <title>The Global Catalogue of Microorganisms (GCM) 10K type strain sequencing project: providing services to taxonomists for standard genome sequencing and annotation.</title>
        <authorList>
            <consortium name="The Broad Institute Genomics Platform"/>
            <consortium name="The Broad Institute Genome Sequencing Center for Infectious Disease"/>
            <person name="Wu L."/>
            <person name="Ma J."/>
        </authorList>
    </citation>
    <scope>NUCLEOTIDE SEQUENCE [LARGE SCALE GENOMIC DNA]</scope>
    <source>
        <strain evidence="2 3">DT85</strain>
    </source>
</reference>
<dbReference type="RefSeq" id="WP_276234905.1">
    <property type="nucleotide sequence ID" value="NZ_CP119802.1"/>
</dbReference>
<name>A0ABD5ZK45_9EURY</name>
<feature type="compositionally biased region" description="Low complexity" evidence="1">
    <location>
        <begin position="41"/>
        <end position="58"/>
    </location>
</feature>
<evidence type="ECO:0000256" key="1">
    <source>
        <dbReference type="SAM" id="MobiDB-lite"/>
    </source>
</evidence>
<evidence type="ECO:0008006" key="4">
    <source>
        <dbReference type="Google" id="ProtNLM"/>
    </source>
</evidence>
<evidence type="ECO:0000313" key="3">
    <source>
        <dbReference type="Proteomes" id="UP001596398"/>
    </source>
</evidence>
<proteinExistence type="predicted"/>
<sequence>MTDTTPTRRRLLAATGGVAAVLAGCTDTTADPTDGLETETHTTTATDDPTATATPTVPGTARDALASARTDLRGAFRDLRGANLYDVENRRIPIDFESLDAFEPEPVIAAAESAAEAARTAKEAAPESTSVRGDANALLSGTVIARGAANLVPEVYLSYHGVWAGLRSWQQGNTPEALDYIDDVISTPERWEGPAEELHDGVLSLEATGSPDVDGFRPTRWERVDVLAREAPWEFNKLGLAEQGFTAGEAELEAGIRRFEEADWEGAASRFETAQPLYYRAYENAAALRNNDPYGFFRALYDPYFCRGSGNRRGSRYFEQAVRAYAEGDDEYGAEREQAARDEMMETAANCPRFPTSR</sequence>
<gene>
    <name evidence="2" type="ORF">ACFQJ4_01145</name>
</gene>
<feature type="region of interest" description="Disordered" evidence="1">
    <location>
        <begin position="28"/>
        <end position="58"/>
    </location>
</feature>
<dbReference type="GeneID" id="79265574"/>
<dbReference type="Proteomes" id="UP001596398">
    <property type="component" value="Unassembled WGS sequence"/>
</dbReference>
<dbReference type="EMBL" id="JBHTAP010000001">
    <property type="protein sequence ID" value="MFC7233912.1"/>
    <property type="molecule type" value="Genomic_DNA"/>
</dbReference>
<dbReference type="InterPro" id="IPR006311">
    <property type="entry name" value="TAT_signal"/>
</dbReference>
<dbReference type="AlphaFoldDB" id="A0ABD5ZK45"/>
<dbReference type="PROSITE" id="PS51318">
    <property type="entry name" value="TAT"/>
    <property type="match status" value="1"/>
</dbReference>
<organism evidence="2 3">
    <name type="scientific">Halosegnis marinus</name>
    <dbReference type="NCBI Taxonomy" id="3034023"/>
    <lineage>
        <taxon>Archaea</taxon>
        <taxon>Methanobacteriati</taxon>
        <taxon>Methanobacteriota</taxon>
        <taxon>Stenosarchaea group</taxon>
        <taxon>Halobacteria</taxon>
        <taxon>Halobacteriales</taxon>
        <taxon>Natronomonadaceae</taxon>
        <taxon>Halosegnis</taxon>
    </lineage>
</organism>